<evidence type="ECO:0000313" key="1">
    <source>
        <dbReference type="EMBL" id="KAF9994920.1"/>
    </source>
</evidence>
<dbReference type="AlphaFoldDB" id="A0A9P6MEC0"/>
<sequence length="403" mass="46044">MPYPASTLLRSVATELLNEIKRLYRKGSIELEKKLQNAKAKGFLPVGSHSTIKNDLPAIENFVLLNRSSKKARKIVPLVGSQRPFIAFSERELCILFWQHEALKNELQKLILKDYKDKNVIPSSNDLSEWLRTKSPGVVITEMLSNIGRDEPRTRRRGPRGFKDMTSVMDLARMREHLQVIQHKDFNPNAYEQRGYVHRGTIRTDGFQLRLLVFKLKELQGVRYKRFRAEILPLRINTTVGGVDYFLTEVRNVVKTPQDVANLWGCAPDDIKILGLDLGQACVVGASAILPRKKDTELQTPCDPDAQMETDDGLPTSSEPLIFHNLAIKQKAVYQPHFKHRRWMQEEKSKDPGNGLRSIQDIETALPPLRGEGASLTTYLDEYKAVKGQLDDFYNGNNRFKKH</sequence>
<evidence type="ECO:0000313" key="2">
    <source>
        <dbReference type="Proteomes" id="UP000749646"/>
    </source>
</evidence>
<accession>A0A9P6MEC0</accession>
<gene>
    <name evidence="1" type="ORF">BGZ65_009442</name>
</gene>
<keyword evidence="2" id="KW-1185">Reference proteome</keyword>
<proteinExistence type="predicted"/>
<protein>
    <submittedName>
        <fullName evidence="1">Uncharacterized protein</fullName>
    </submittedName>
</protein>
<comment type="caution">
    <text evidence="1">The sequence shown here is derived from an EMBL/GenBank/DDBJ whole genome shotgun (WGS) entry which is preliminary data.</text>
</comment>
<organism evidence="1 2">
    <name type="scientific">Modicella reniformis</name>
    <dbReference type="NCBI Taxonomy" id="1440133"/>
    <lineage>
        <taxon>Eukaryota</taxon>
        <taxon>Fungi</taxon>
        <taxon>Fungi incertae sedis</taxon>
        <taxon>Mucoromycota</taxon>
        <taxon>Mortierellomycotina</taxon>
        <taxon>Mortierellomycetes</taxon>
        <taxon>Mortierellales</taxon>
        <taxon>Mortierellaceae</taxon>
        <taxon>Modicella</taxon>
    </lineage>
</organism>
<name>A0A9P6MEC0_9FUNG</name>
<dbReference type="EMBL" id="JAAAHW010001463">
    <property type="protein sequence ID" value="KAF9994920.1"/>
    <property type="molecule type" value="Genomic_DNA"/>
</dbReference>
<feature type="non-terminal residue" evidence="1">
    <location>
        <position position="403"/>
    </location>
</feature>
<reference evidence="1" key="1">
    <citation type="journal article" date="2020" name="Fungal Divers.">
        <title>Resolving the Mortierellaceae phylogeny through synthesis of multi-gene phylogenetics and phylogenomics.</title>
        <authorList>
            <person name="Vandepol N."/>
            <person name="Liber J."/>
            <person name="Desiro A."/>
            <person name="Na H."/>
            <person name="Kennedy M."/>
            <person name="Barry K."/>
            <person name="Grigoriev I.V."/>
            <person name="Miller A.N."/>
            <person name="O'Donnell K."/>
            <person name="Stajich J.E."/>
            <person name="Bonito G."/>
        </authorList>
    </citation>
    <scope>NUCLEOTIDE SEQUENCE</scope>
    <source>
        <strain evidence="1">MES-2147</strain>
    </source>
</reference>
<dbReference type="Proteomes" id="UP000749646">
    <property type="component" value="Unassembled WGS sequence"/>
</dbReference>
<dbReference type="OrthoDB" id="2430866at2759"/>